<feature type="compositionally biased region" description="Polar residues" evidence="6">
    <location>
        <begin position="640"/>
        <end position="649"/>
    </location>
</feature>
<dbReference type="RefSeq" id="XP_042997613.1">
    <property type="nucleotide sequence ID" value="XM_043141679.1"/>
</dbReference>
<dbReference type="InterPro" id="IPR043136">
    <property type="entry name" value="B30.2/SPRY_sf"/>
</dbReference>
<feature type="compositionally biased region" description="Basic and acidic residues" evidence="6">
    <location>
        <begin position="776"/>
        <end position="786"/>
    </location>
</feature>
<keyword evidence="5" id="KW-0472">Membrane</keyword>
<feature type="compositionally biased region" description="Low complexity" evidence="6">
    <location>
        <begin position="519"/>
        <end position="531"/>
    </location>
</feature>
<dbReference type="GeneID" id="66064959"/>
<feature type="compositionally biased region" description="Acidic residues" evidence="6">
    <location>
        <begin position="612"/>
        <end position="624"/>
    </location>
</feature>
<feature type="compositionally biased region" description="Low complexity" evidence="6">
    <location>
        <begin position="732"/>
        <end position="761"/>
    </location>
</feature>
<dbReference type="GO" id="GO:0005737">
    <property type="term" value="C:cytoplasm"/>
    <property type="evidence" value="ECO:0007669"/>
    <property type="project" value="TreeGrafter"/>
</dbReference>
<reference evidence="7" key="1">
    <citation type="submission" date="2020-03" db="EMBL/GenBank/DDBJ databases">
        <title>A mixture of massive structural variations and highly conserved coding sequences in Ustilaginoidea virens genome.</title>
        <authorList>
            <person name="Zhang K."/>
            <person name="Zhao Z."/>
            <person name="Zhang Z."/>
            <person name="Li Y."/>
            <person name="Hsiang T."/>
            <person name="Sun W."/>
        </authorList>
    </citation>
    <scope>NUCLEOTIDE SEQUENCE</scope>
    <source>
        <strain evidence="7">UV-8b</strain>
    </source>
</reference>
<evidence type="ECO:0000256" key="6">
    <source>
        <dbReference type="SAM" id="MobiDB-lite"/>
    </source>
</evidence>
<feature type="compositionally biased region" description="Pro residues" evidence="6">
    <location>
        <begin position="334"/>
        <end position="360"/>
    </location>
</feature>
<feature type="region of interest" description="Disordered" evidence="6">
    <location>
        <begin position="1"/>
        <end position="82"/>
    </location>
</feature>
<evidence type="ECO:0000256" key="2">
    <source>
        <dbReference type="ARBA" id="ARBA00009207"/>
    </source>
</evidence>
<dbReference type="PANTHER" id="PTHR16487:SF0">
    <property type="entry name" value="PROTEIN PHOSPHATASE 4 REGULATORY SUBUNIT 2-RELATED"/>
    <property type="match status" value="1"/>
</dbReference>
<dbReference type="GO" id="GO:0019888">
    <property type="term" value="F:protein phosphatase regulator activity"/>
    <property type="evidence" value="ECO:0007669"/>
    <property type="project" value="InterPro"/>
</dbReference>
<proteinExistence type="inferred from homology"/>
<keyword evidence="8" id="KW-1185">Reference proteome</keyword>
<dbReference type="Pfam" id="PF09184">
    <property type="entry name" value="PPP4R2"/>
    <property type="match status" value="1"/>
</dbReference>
<accession>A0A8E5HQR8</accession>
<dbReference type="InterPro" id="IPR035780">
    <property type="entry name" value="SPRY_Ssh4-like"/>
</dbReference>
<dbReference type="CDD" id="cd12910">
    <property type="entry name" value="SPRY_SSH4_like"/>
    <property type="match status" value="1"/>
</dbReference>
<dbReference type="InterPro" id="IPR015267">
    <property type="entry name" value="PPP4R2"/>
</dbReference>
<dbReference type="GO" id="GO:0016020">
    <property type="term" value="C:membrane"/>
    <property type="evidence" value="ECO:0007669"/>
    <property type="project" value="UniProtKB-SubCell"/>
</dbReference>
<organism evidence="7 8">
    <name type="scientific">Ustilaginoidea virens</name>
    <name type="common">Rice false smut fungus</name>
    <name type="synonym">Villosiclava virens</name>
    <dbReference type="NCBI Taxonomy" id="1159556"/>
    <lineage>
        <taxon>Eukaryota</taxon>
        <taxon>Fungi</taxon>
        <taxon>Dikarya</taxon>
        <taxon>Ascomycota</taxon>
        <taxon>Pezizomycotina</taxon>
        <taxon>Sordariomycetes</taxon>
        <taxon>Hypocreomycetidae</taxon>
        <taxon>Hypocreales</taxon>
        <taxon>Clavicipitaceae</taxon>
        <taxon>Ustilaginoidea</taxon>
    </lineage>
</organism>
<feature type="compositionally biased region" description="Low complexity" evidence="6">
    <location>
        <begin position="72"/>
        <end position="82"/>
    </location>
</feature>
<sequence>MSPSPGPSKASPTAWSKASPAASPTAPPPAYQRSHAGPAAQPPTHDWQTAVPDTALLPPPPAVFSAHDRSPANNATEAEAEAGEAWCAARPLAAPAPGPLDAAAQRALRAGDIRLLRPDGFRGTLTRRGPGRWEVATRAGSPDCCVVGHPPLYVAAQHRHAPRTAYYEVRVLPGSRGSRVALGFAALPYPPFRLPGWHRGSLGVHGDDGRRYVNDRWGGRDFTREFAAGETLGIGMTLTPGAGDGARPRVSVFFTRDGVAAGGWDLHEERDAGTDLPVTGLEGFHDLSCAIGAFDGVGFEVILNPAGWRGAWLDLRTDIIARLDKIALNDFPIPNLPSPPSPPPPPPTLETRPLSPPLPSSPLEHAPSHEEAADKDNAQPDMRPVEPAHQLPKQIADMLRDVKTHMETFKTCAPHTIQRIAELVLEPRAHYKALAPYLHAVDRVVRVTSGTSAYPLPSVVPDMSAMELNGGEDARDPAAAVAWSNPTAAALGTDEALGGALLTPIPWLRRPSPETNGDAASSASASASASPGPGPAPGPASAGAQIHSEGTETIDGPNGVGSIETVSVSVNGVPSTGHARGVTQGELLRQEQRAGVVPVSQLTAGSQPSPPADEDGGGLNQEDEQVPHARGPQEIGVSDTGPQGVTTSYVGDDGVLLNGIDVEAAVGRRRRDERQHQTEAHARADDDGDDDANADAASSPSSTESAGTKREAETQLQGEPAKKAREDHAPQPAAVAGVDEAAAAAAAHEPTPTPASTTDTTKAQDGAQLEATQPADPRDNETKASV</sequence>
<dbReference type="EMBL" id="CP072755">
    <property type="protein sequence ID" value="QUC19940.1"/>
    <property type="molecule type" value="Genomic_DNA"/>
</dbReference>
<protein>
    <recommendedName>
        <fullName evidence="9">SPRY domain-containing protein</fullName>
    </recommendedName>
</protein>
<feature type="compositionally biased region" description="Basic and acidic residues" evidence="6">
    <location>
        <begin position="670"/>
        <end position="685"/>
    </location>
</feature>
<evidence type="ECO:0000256" key="5">
    <source>
        <dbReference type="ARBA" id="ARBA00023136"/>
    </source>
</evidence>
<comment type="subcellular location">
    <subcellularLocation>
        <location evidence="1">Membrane</location>
    </subcellularLocation>
</comment>
<feature type="compositionally biased region" description="Low complexity" evidence="6">
    <location>
        <begin position="7"/>
        <end position="24"/>
    </location>
</feature>
<dbReference type="Proteomes" id="UP000027002">
    <property type="component" value="Chromosome 3"/>
</dbReference>
<dbReference type="KEGG" id="uvi:66064959"/>
<feature type="region of interest" description="Disordered" evidence="6">
    <location>
        <begin position="507"/>
        <end position="563"/>
    </location>
</feature>
<keyword evidence="4" id="KW-1133">Transmembrane helix</keyword>
<evidence type="ECO:0000256" key="4">
    <source>
        <dbReference type="ARBA" id="ARBA00022989"/>
    </source>
</evidence>
<dbReference type="AlphaFoldDB" id="A0A8E5HQR8"/>
<evidence type="ECO:0000313" key="7">
    <source>
        <dbReference type="EMBL" id="QUC19940.1"/>
    </source>
</evidence>
<dbReference type="GO" id="GO:0030289">
    <property type="term" value="C:protein phosphatase 4 complex"/>
    <property type="evidence" value="ECO:0007669"/>
    <property type="project" value="InterPro"/>
</dbReference>
<keyword evidence="3" id="KW-0812">Transmembrane</keyword>
<comment type="similarity">
    <text evidence="2">Belongs to the PPP4R2 family.</text>
</comment>
<dbReference type="Gene3D" id="2.60.120.920">
    <property type="match status" value="1"/>
</dbReference>
<evidence type="ECO:0000256" key="1">
    <source>
        <dbReference type="ARBA" id="ARBA00004370"/>
    </source>
</evidence>
<evidence type="ECO:0008006" key="9">
    <source>
        <dbReference type="Google" id="ProtNLM"/>
    </source>
</evidence>
<feature type="compositionally biased region" description="Basic and acidic residues" evidence="6">
    <location>
        <begin position="720"/>
        <end position="729"/>
    </location>
</feature>
<evidence type="ECO:0000313" key="8">
    <source>
        <dbReference type="Proteomes" id="UP000027002"/>
    </source>
</evidence>
<dbReference type="PANTHER" id="PTHR16487">
    <property type="entry name" value="PPP4R2-RELATED PROTEIN"/>
    <property type="match status" value="1"/>
</dbReference>
<dbReference type="SUPFAM" id="SSF49899">
    <property type="entry name" value="Concanavalin A-like lectins/glucanases"/>
    <property type="match status" value="1"/>
</dbReference>
<feature type="region of interest" description="Disordered" evidence="6">
    <location>
        <begin position="592"/>
        <end position="786"/>
    </location>
</feature>
<dbReference type="InterPro" id="IPR013320">
    <property type="entry name" value="ConA-like_dom_sf"/>
</dbReference>
<feature type="compositionally biased region" description="Basic and acidic residues" evidence="6">
    <location>
        <begin position="366"/>
        <end position="386"/>
    </location>
</feature>
<evidence type="ECO:0000256" key="3">
    <source>
        <dbReference type="ARBA" id="ARBA00022692"/>
    </source>
</evidence>
<feature type="region of interest" description="Disordered" evidence="6">
    <location>
        <begin position="334"/>
        <end position="392"/>
    </location>
</feature>
<name>A0A8E5HQR8_USTVR</name>
<gene>
    <name evidence="7" type="ORF">UV8b_04181</name>
</gene>
<dbReference type="OrthoDB" id="341898at2759"/>
<dbReference type="GO" id="GO:0005634">
    <property type="term" value="C:nucleus"/>
    <property type="evidence" value="ECO:0007669"/>
    <property type="project" value="TreeGrafter"/>
</dbReference>